<feature type="repeat" description="WD" evidence="11">
    <location>
        <begin position="479"/>
        <end position="520"/>
    </location>
</feature>
<evidence type="ECO:0000256" key="10">
    <source>
        <dbReference type="ARBA" id="ARBA00023235"/>
    </source>
</evidence>
<dbReference type="STRING" id="205917.A0A4Y9Z729"/>
<dbReference type="InterPro" id="IPR057357">
    <property type="entry name" value="Znf-C2H2_ZFAND2A/B"/>
</dbReference>
<dbReference type="Pfam" id="PF25403">
    <property type="entry name" value="zf-C2H2_ZFAND2"/>
    <property type="match status" value="1"/>
</dbReference>
<proteinExistence type="inferred from homology"/>
<organism evidence="16 17">
    <name type="scientific">Dentipellis fragilis</name>
    <dbReference type="NCBI Taxonomy" id="205917"/>
    <lineage>
        <taxon>Eukaryota</taxon>
        <taxon>Fungi</taxon>
        <taxon>Dikarya</taxon>
        <taxon>Basidiomycota</taxon>
        <taxon>Agaricomycotina</taxon>
        <taxon>Agaricomycetes</taxon>
        <taxon>Russulales</taxon>
        <taxon>Hericiaceae</taxon>
        <taxon>Dentipellis</taxon>
    </lineage>
</organism>
<feature type="domain" description="AN1-type" evidence="15">
    <location>
        <begin position="17"/>
        <end position="65"/>
    </location>
</feature>
<evidence type="ECO:0000256" key="6">
    <source>
        <dbReference type="ARBA" id="ARBA00022737"/>
    </source>
</evidence>
<dbReference type="InterPro" id="IPR000058">
    <property type="entry name" value="Znf_AN1"/>
</dbReference>
<evidence type="ECO:0000256" key="4">
    <source>
        <dbReference type="ARBA" id="ARBA00022574"/>
    </source>
</evidence>
<dbReference type="EC" id="5.2.1.8" evidence="3"/>
<evidence type="ECO:0000256" key="11">
    <source>
        <dbReference type="PROSITE-ProRule" id="PRU00221"/>
    </source>
</evidence>
<dbReference type="SUPFAM" id="SSF50978">
    <property type="entry name" value="WD40 repeat-like"/>
    <property type="match status" value="1"/>
</dbReference>
<dbReference type="OrthoDB" id="10264753at2759"/>
<dbReference type="PANTHER" id="PTHR45625">
    <property type="entry name" value="PEPTIDYL-PROLYL CIS-TRANS ISOMERASE-RELATED"/>
    <property type="match status" value="1"/>
</dbReference>
<dbReference type="FunFam" id="2.40.100.10:FF:000003">
    <property type="entry name" value="Peptidylprolyl isomerase domain and WD repeat-containing 1"/>
    <property type="match status" value="1"/>
</dbReference>
<dbReference type="Gene3D" id="2.40.100.10">
    <property type="entry name" value="Cyclophilin-like"/>
    <property type="match status" value="1"/>
</dbReference>
<comment type="catalytic activity">
    <reaction evidence="1">
        <text>[protein]-peptidylproline (omega=180) = [protein]-peptidylproline (omega=0)</text>
        <dbReference type="Rhea" id="RHEA:16237"/>
        <dbReference type="Rhea" id="RHEA-COMP:10747"/>
        <dbReference type="Rhea" id="RHEA-COMP:10748"/>
        <dbReference type="ChEBI" id="CHEBI:83833"/>
        <dbReference type="ChEBI" id="CHEBI:83834"/>
        <dbReference type="EC" id="5.2.1.8"/>
    </reaction>
</comment>
<comment type="caution">
    <text evidence="16">The sequence shown here is derived from an EMBL/GenBank/DDBJ whole genome shotgun (WGS) entry which is preliminary data.</text>
</comment>
<evidence type="ECO:0000256" key="13">
    <source>
        <dbReference type="SAM" id="MobiDB-lite"/>
    </source>
</evidence>
<keyword evidence="4 11" id="KW-0853">WD repeat</keyword>
<dbReference type="InterPro" id="IPR020892">
    <property type="entry name" value="Cyclophilin-type_PPIase_CS"/>
</dbReference>
<comment type="similarity">
    <text evidence="2">Belongs to the cyclophilin-type PPIase family.</text>
</comment>
<feature type="compositionally biased region" description="Low complexity" evidence="13">
    <location>
        <begin position="246"/>
        <end position="255"/>
    </location>
</feature>
<gene>
    <name evidence="16" type="ORF">EVG20_g2346</name>
</gene>
<evidence type="ECO:0000313" key="16">
    <source>
        <dbReference type="EMBL" id="TFY70666.1"/>
    </source>
</evidence>
<feature type="region of interest" description="Disordered" evidence="13">
    <location>
        <begin position="155"/>
        <end position="180"/>
    </location>
</feature>
<dbReference type="EMBL" id="SEOQ01000089">
    <property type="protein sequence ID" value="TFY70666.1"/>
    <property type="molecule type" value="Genomic_DNA"/>
</dbReference>
<evidence type="ECO:0000259" key="14">
    <source>
        <dbReference type="PROSITE" id="PS50072"/>
    </source>
</evidence>
<dbReference type="AlphaFoldDB" id="A0A4Y9Z729"/>
<protein>
    <recommendedName>
        <fullName evidence="3">peptidylprolyl isomerase</fullName>
        <ecNumber evidence="3">5.2.1.8</ecNumber>
    </recommendedName>
</protein>
<keyword evidence="9" id="KW-0697">Rotamase</keyword>
<dbReference type="GO" id="GO:0005634">
    <property type="term" value="C:nucleus"/>
    <property type="evidence" value="ECO:0007669"/>
    <property type="project" value="UniProtKB-ARBA"/>
</dbReference>
<dbReference type="GO" id="GO:0008270">
    <property type="term" value="F:zinc ion binding"/>
    <property type="evidence" value="ECO:0007669"/>
    <property type="project" value="UniProtKB-KW"/>
</dbReference>
<sequence>MSRSSTPAAPERDQQLLSIGHQCSAPTCNLVDFLPFKCQHCSQRYCGEHFLPKAHNCDKYDESKHNRVAPSCPMCSTPVAIPPGEDPNIRMERHITHECPVTTGKPSKAKSAPTCDRPSCGKVLFAPIKCSKCTKQFCPQHRFPNTHNCPSIKTASASQTSLGGSSNTSRTPARPAAAGAAAMAAFKRSMASAGSSSSSQAQTMRTSVSATSSVKAATSSIPNPFSKTDRSSIVAAASSLNLSVDTNSTTATNTTNDDDNDTSHDPPQRCSPKLLNKSVFDYSSFTPPPVRAREERQSQIKAMRERARRGLLSKDEQAILTALEEGKDEDGKERRRASTLNASIMSDAEQDTTVLGKRNRNGKKDADTPVDEDVDMAPPPHDGAADEESDDDVGPMPMPADAASNGTVKKKKKRKVLPHERLFLEHLPNADRYSKSFMHRDVINFCVVTKTDFIITTSIDGHLKLWKKQDVGIEFVKHYRAHVAPIVGVSASADGQLFASISEDGSAKVFDVINFDMINMVKLGYTPHACCWVHQRGQAQGLLAVSEANSGTIRLYDARGDGKPLETITKLHRSPVHIMTYSDRYDCVISADEAGFVEYWQPSEPFELPKDVPGLWSYKTQTDLYEFKKSKSTPTCLTLSADSSSFVSFSLPDRQIRIFSFLSGKMTRKYDESLEAIQEMQQAGTSVYKVEDMEFGRRLAVEKELELPGPDGKIPGAWINAVWDESGAFVLYPTLLGIKVVNTVTNRVVRLLGKDETVRWINLSLYQGAPAKKGFTTVAMAASANPILAGKGARDPTLFCTGYKRQRFYMDNKSGDRDVFNERPTRDEQTIAASAPSQQALIAKLASAATIHTTEGDIHMRLFPAQAPKAVENFIGHAKSGYFDGVIFHRVIPKFMIQTGDPLGDGTGGTSIWGKEFEDEFSDELKHDRPYTVSMANAGPNTNGSQFFITTNATPWLDNKHTIFGRVLSGLETVHAIENAKTNKLDKPFEDIKITNISIE</sequence>
<dbReference type="PANTHER" id="PTHR45625:SF4">
    <property type="entry name" value="PEPTIDYLPROLYL ISOMERASE DOMAIN AND WD REPEAT-CONTAINING PROTEIN 1"/>
    <property type="match status" value="1"/>
</dbReference>
<dbReference type="SMART" id="SM00320">
    <property type="entry name" value="WD40"/>
    <property type="match status" value="4"/>
</dbReference>
<accession>A0A4Y9Z729</accession>
<evidence type="ECO:0000256" key="5">
    <source>
        <dbReference type="ARBA" id="ARBA00022723"/>
    </source>
</evidence>
<dbReference type="InterPro" id="IPR029000">
    <property type="entry name" value="Cyclophilin-like_dom_sf"/>
</dbReference>
<dbReference type="GO" id="GO:0003755">
    <property type="term" value="F:peptidyl-prolyl cis-trans isomerase activity"/>
    <property type="evidence" value="ECO:0007669"/>
    <property type="project" value="UniProtKB-KW"/>
</dbReference>
<evidence type="ECO:0000256" key="7">
    <source>
        <dbReference type="ARBA" id="ARBA00022771"/>
    </source>
</evidence>
<dbReference type="Gene3D" id="2.130.10.10">
    <property type="entry name" value="YVTN repeat-like/Quinoprotein amine dehydrogenase"/>
    <property type="match status" value="1"/>
</dbReference>
<evidence type="ECO:0000259" key="15">
    <source>
        <dbReference type="PROSITE" id="PS51039"/>
    </source>
</evidence>
<dbReference type="InterPro" id="IPR001680">
    <property type="entry name" value="WD40_rpt"/>
</dbReference>
<name>A0A4Y9Z729_9AGAM</name>
<dbReference type="InterPro" id="IPR035896">
    <property type="entry name" value="AN1-like_Znf"/>
</dbReference>
<feature type="compositionally biased region" description="Basic and acidic residues" evidence="13">
    <location>
        <begin position="291"/>
        <end position="305"/>
    </location>
</feature>
<dbReference type="SUPFAM" id="SSF50891">
    <property type="entry name" value="Cyclophilin-like"/>
    <property type="match status" value="1"/>
</dbReference>
<dbReference type="InterPro" id="IPR015943">
    <property type="entry name" value="WD40/YVTN_repeat-like_dom_sf"/>
</dbReference>
<reference evidence="16 17" key="1">
    <citation type="submission" date="2019-02" db="EMBL/GenBank/DDBJ databases">
        <title>Genome sequencing of the rare red list fungi Dentipellis fragilis.</title>
        <authorList>
            <person name="Buettner E."/>
            <person name="Kellner H."/>
        </authorList>
    </citation>
    <scope>NUCLEOTIDE SEQUENCE [LARGE SCALE GENOMIC DNA]</scope>
    <source>
        <strain evidence="16 17">DSM 105465</strain>
    </source>
</reference>
<keyword evidence="7 12" id="KW-0863">Zinc-finger</keyword>
<dbReference type="Pfam" id="PF01428">
    <property type="entry name" value="zf-AN1"/>
    <property type="match status" value="2"/>
</dbReference>
<dbReference type="FunFam" id="2.130.10.10:FF:000450">
    <property type="entry name" value="Peptidylprolyl isomerase domain and WD-repeat protein 1"/>
    <property type="match status" value="1"/>
</dbReference>
<keyword evidence="5" id="KW-0479">Metal-binding</keyword>
<keyword evidence="8" id="KW-0862">Zinc</keyword>
<dbReference type="PROSITE" id="PS00170">
    <property type="entry name" value="CSA_PPIASE_1"/>
    <property type="match status" value="1"/>
</dbReference>
<evidence type="ECO:0000256" key="2">
    <source>
        <dbReference type="ARBA" id="ARBA00007365"/>
    </source>
</evidence>
<evidence type="ECO:0000256" key="12">
    <source>
        <dbReference type="PROSITE-ProRule" id="PRU00449"/>
    </source>
</evidence>
<feature type="region of interest" description="Disordered" evidence="13">
    <location>
        <begin position="246"/>
        <end position="309"/>
    </location>
</feature>
<feature type="region of interest" description="Disordered" evidence="13">
    <location>
        <begin position="322"/>
        <end position="413"/>
    </location>
</feature>
<evidence type="ECO:0000256" key="1">
    <source>
        <dbReference type="ARBA" id="ARBA00000971"/>
    </source>
</evidence>
<keyword evidence="10" id="KW-0413">Isomerase</keyword>
<feature type="domain" description="PPIase cyclophilin-type" evidence="14">
    <location>
        <begin position="845"/>
        <end position="999"/>
    </location>
</feature>
<feature type="domain" description="AN1-type" evidence="15">
    <location>
        <begin position="109"/>
        <end position="157"/>
    </location>
</feature>
<dbReference type="PROSITE" id="PS51039">
    <property type="entry name" value="ZF_AN1"/>
    <property type="match status" value="2"/>
</dbReference>
<feature type="compositionally biased region" description="Low complexity" evidence="13">
    <location>
        <begin position="193"/>
        <end position="220"/>
    </location>
</feature>
<dbReference type="GO" id="GO:0006457">
    <property type="term" value="P:protein folding"/>
    <property type="evidence" value="ECO:0007669"/>
    <property type="project" value="InterPro"/>
</dbReference>
<dbReference type="PRINTS" id="PR00153">
    <property type="entry name" value="CSAPPISMRASE"/>
</dbReference>
<dbReference type="PROSITE" id="PS50072">
    <property type="entry name" value="CSA_PPIASE_2"/>
    <property type="match status" value="1"/>
</dbReference>
<feature type="compositionally biased region" description="Polar residues" evidence="13">
    <location>
        <begin position="155"/>
        <end position="171"/>
    </location>
</feature>
<evidence type="ECO:0000256" key="8">
    <source>
        <dbReference type="ARBA" id="ARBA00022833"/>
    </source>
</evidence>
<dbReference type="InterPro" id="IPR002130">
    <property type="entry name" value="Cyclophilin-type_PPIase_dom"/>
</dbReference>
<keyword evidence="17" id="KW-1185">Reference proteome</keyword>
<evidence type="ECO:0000256" key="3">
    <source>
        <dbReference type="ARBA" id="ARBA00013194"/>
    </source>
</evidence>
<dbReference type="InterPro" id="IPR044666">
    <property type="entry name" value="Cyclophilin_A-like"/>
</dbReference>
<dbReference type="InterPro" id="IPR036322">
    <property type="entry name" value="WD40_repeat_dom_sf"/>
</dbReference>
<dbReference type="SMART" id="SM00154">
    <property type="entry name" value="ZnF_AN1"/>
    <property type="match status" value="2"/>
</dbReference>
<dbReference type="Pfam" id="PF00400">
    <property type="entry name" value="WD40"/>
    <property type="match status" value="1"/>
</dbReference>
<dbReference type="Gene3D" id="4.10.1110.10">
    <property type="entry name" value="AN1-like Zinc finger"/>
    <property type="match status" value="2"/>
</dbReference>
<dbReference type="CDD" id="cd01927">
    <property type="entry name" value="cyclophilin_WD40"/>
    <property type="match status" value="1"/>
</dbReference>
<dbReference type="Proteomes" id="UP000298327">
    <property type="component" value="Unassembled WGS sequence"/>
</dbReference>
<feature type="region of interest" description="Disordered" evidence="13">
    <location>
        <begin position="193"/>
        <end position="228"/>
    </location>
</feature>
<evidence type="ECO:0000313" key="17">
    <source>
        <dbReference type="Proteomes" id="UP000298327"/>
    </source>
</evidence>
<dbReference type="PROSITE" id="PS50082">
    <property type="entry name" value="WD_REPEATS_2"/>
    <property type="match status" value="1"/>
</dbReference>
<evidence type="ECO:0000256" key="9">
    <source>
        <dbReference type="ARBA" id="ARBA00023110"/>
    </source>
</evidence>
<dbReference type="SUPFAM" id="SSF118310">
    <property type="entry name" value="AN1-like Zinc finger"/>
    <property type="match status" value="2"/>
</dbReference>
<dbReference type="Pfam" id="PF00160">
    <property type="entry name" value="Pro_isomerase"/>
    <property type="match status" value="1"/>
</dbReference>
<keyword evidence="6" id="KW-0677">Repeat</keyword>